<sequence>MRAWRWARTVLLALWTAENLLLRLGWLALTLGWSKYRAVRRYERELRRAGLPSPVVQELVASYNISLGDLVRGIWGR</sequence>
<dbReference type="EMBL" id="AP011629">
    <property type="protein sequence ID" value="BAL52464.1"/>
    <property type="molecule type" value="Genomic_DNA"/>
</dbReference>
<dbReference type="AlphaFoldDB" id="H5S8H8"/>
<reference evidence="1" key="2">
    <citation type="journal article" date="2012" name="PLoS ONE">
        <title>A Deeply Branching Thermophilic Bacterium with an Ancient Acetyl-CoA Pathway Dominates a Subsurface Ecosystem.</title>
        <authorList>
            <person name="Takami H."/>
            <person name="Noguchi H."/>
            <person name="Takaki Y."/>
            <person name="Uchiyama I."/>
            <person name="Toyoda A."/>
            <person name="Nishi S."/>
            <person name="Chee G.-J."/>
            <person name="Arai W."/>
            <person name="Nunoura T."/>
            <person name="Itoh T."/>
            <person name="Hattori M."/>
            <person name="Takai K."/>
        </authorList>
    </citation>
    <scope>NUCLEOTIDE SEQUENCE</scope>
</reference>
<proteinExistence type="predicted"/>
<reference evidence="1" key="1">
    <citation type="journal article" date="2005" name="Environ. Microbiol.">
        <title>Genetic and functional properties of uncultivated thermophilic crenarchaeotes from a subsurface gold mine as revealed by analysis of genome fragments.</title>
        <authorList>
            <person name="Nunoura T."/>
            <person name="Hirayama H."/>
            <person name="Takami H."/>
            <person name="Oida H."/>
            <person name="Nishi S."/>
            <person name="Shimamura S."/>
            <person name="Suzuki Y."/>
            <person name="Inagaki F."/>
            <person name="Takai K."/>
            <person name="Nealson K.H."/>
            <person name="Horikoshi K."/>
        </authorList>
    </citation>
    <scope>NUCLEOTIDE SEQUENCE</scope>
</reference>
<name>H5S8H8_9BACT</name>
<evidence type="ECO:0000313" key="1">
    <source>
        <dbReference type="EMBL" id="BAL52464.1"/>
    </source>
</evidence>
<accession>H5S8H8</accession>
<organism evidence="1">
    <name type="scientific">uncultured Acetothermia bacterium</name>
    <dbReference type="NCBI Taxonomy" id="236499"/>
    <lineage>
        <taxon>Bacteria</taxon>
        <taxon>Candidatus Bipolaricaulota</taxon>
        <taxon>environmental samples</taxon>
    </lineage>
</organism>
<protein>
    <submittedName>
        <fullName evidence="1">Uncharacterized protein</fullName>
    </submittedName>
</protein>
<gene>
    <name evidence="1" type="ORF">HGMM_F01E02C07</name>
</gene>